<dbReference type="Gene3D" id="1.10.101.10">
    <property type="entry name" value="PGBD-like superfamily/PGBD"/>
    <property type="match status" value="1"/>
</dbReference>
<sequence length="483" mass="51075">MSGVLIGTDRLRAHATLWYADARYRLAWLVLPQAAVALLAGLALALLKPAGEWGKPADSKENEKLYLDLLDKAGKDGDRAAFEKLKAGAEAGDVSARSFMGALYNPEWAALYVKNPVKPDAAKALTYYQKPADLGFPGAQRGMTELLLNRGRGQYDLKRGCRYGLAFHANPVAARNAYLDSWSTLYWIAGCYTDAESGVPRDPQKAADLYMDTVAAKLPLAVSTFTDELGRQPPDLVAAIQRNLAKRGFYTGPADGSATPQTRAAVQALAGRAAGPQTNPGTGNPGAGNSGAGNSGAGNSGPGKPGTPPPATPPATPPASAPSVEALMALFKSATTNAADEAKLRSLAESGVSVAQYLYALLLSPANTEQRITAPDGLLARRYLERLAGEASFAPAAASAAFLFDIGGAGLQRDPGKAADMTIRALELKSTEILQNLEQDKWGVGFWAALQQRLADRNLYQGRVVDQRNDRTIQAARRLLGNP</sequence>
<keyword evidence="2" id="KW-0472">Membrane</keyword>
<feature type="compositionally biased region" description="Pro residues" evidence="1">
    <location>
        <begin position="305"/>
        <end position="320"/>
    </location>
</feature>
<gene>
    <name evidence="4" type="ORF">MCBMB27_01085</name>
    <name evidence="5" type="ORF">SAMN05192567_10474</name>
</gene>
<protein>
    <submittedName>
        <fullName evidence="5">TPR repeat</fullName>
    </submittedName>
</protein>
<evidence type="ECO:0000313" key="4">
    <source>
        <dbReference type="EMBL" id="APT30376.1"/>
    </source>
</evidence>
<dbReference type="InterPro" id="IPR036365">
    <property type="entry name" value="PGBD-like_sf"/>
</dbReference>
<dbReference type="InterPro" id="IPR011990">
    <property type="entry name" value="TPR-like_helical_dom_sf"/>
</dbReference>
<dbReference type="SUPFAM" id="SSF81901">
    <property type="entry name" value="HCP-like"/>
    <property type="match status" value="1"/>
</dbReference>
<dbReference type="EMBL" id="FOPK01000004">
    <property type="protein sequence ID" value="SFG49407.1"/>
    <property type="molecule type" value="Genomic_DNA"/>
</dbReference>
<reference evidence="4 6" key="1">
    <citation type="submission" date="2016-04" db="EMBL/GenBank/DDBJ databases">
        <title>Complete genome sequencing and analysis of CBMB27, Methylobacterium phyllosphaerae isolated from leaf tissues of rice (Oryza sativa L.).</title>
        <authorList>
            <person name="Lee Y."/>
            <person name="Hwangbo K."/>
            <person name="Chung H."/>
            <person name="Yoo J."/>
            <person name="Kim K.Y."/>
            <person name="Sa T.M."/>
            <person name="Um Y."/>
            <person name="Madhaiyan M."/>
        </authorList>
    </citation>
    <scope>NUCLEOTIDE SEQUENCE [LARGE SCALE GENOMIC DNA]</scope>
    <source>
        <strain evidence="4 6">CBMB27</strain>
    </source>
</reference>
<feature type="domain" description="Peptidoglycan binding-like" evidence="3">
    <location>
        <begin position="235"/>
        <end position="268"/>
    </location>
</feature>
<dbReference type="Pfam" id="PF01471">
    <property type="entry name" value="PG_binding_1"/>
    <property type="match status" value="1"/>
</dbReference>
<keyword evidence="2" id="KW-0812">Transmembrane</keyword>
<feature type="region of interest" description="Disordered" evidence="1">
    <location>
        <begin position="268"/>
        <end position="321"/>
    </location>
</feature>
<accession>A0AAE8HPA4</accession>
<dbReference type="Proteomes" id="UP000185487">
    <property type="component" value="Chromosome"/>
</dbReference>
<proteinExistence type="predicted"/>
<feature type="transmembrane region" description="Helical" evidence="2">
    <location>
        <begin position="26"/>
        <end position="47"/>
    </location>
</feature>
<dbReference type="InterPro" id="IPR002477">
    <property type="entry name" value="Peptidoglycan-bd-like"/>
</dbReference>
<evidence type="ECO:0000256" key="2">
    <source>
        <dbReference type="SAM" id="Phobius"/>
    </source>
</evidence>
<evidence type="ECO:0000313" key="5">
    <source>
        <dbReference type="EMBL" id="SFG49407.1"/>
    </source>
</evidence>
<evidence type="ECO:0000313" key="6">
    <source>
        <dbReference type="Proteomes" id="UP000185487"/>
    </source>
</evidence>
<dbReference type="AlphaFoldDB" id="A0AAE8HPA4"/>
<evidence type="ECO:0000256" key="1">
    <source>
        <dbReference type="SAM" id="MobiDB-lite"/>
    </source>
</evidence>
<dbReference type="KEGG" id="mphy:MCBMB27_01085"/>
<organism evidence="5 7">
    <name type="scientific">Methylobacterium phyllosphaerae</name>
    <dbReference type="NCBI Taxonomy" id="418223"/>
    <lineage>
        <taxon>Bacteria</taxon>
        <taxon>Pseudomonadati</taxon>
        <taxon>Pseudomonadota</taxon>
        <taxon>Alphaproteobacteria</taxon>
        <taxon>Hyphomicrobiales</taxon>
        <taxon>Methylobacteriaceae</taxon>
        <taxon>Methylobacterium</taxon>
    </lineage>
</organism>
<reference evidence="5 7" key="2">
    <citation type="submission" date="2016-10" db="EMBL/GenBank/DDBJ databases">
        <authorList>
            <person name="Varghese N."/>
            <person name="Submissions S."/>
        </authorList>
    </citation>
    <scope>NUCLEOTIDE SEQUENCE [LARGE SCALE GENOMIC DNA]</scope>
    <source>
        <strain evidence="5 7">CBMB27</strain>
    </source>
</reference>
<keyword evidence="2" id="KW-1133">Transmembrane helix</keyword>
<name>A0AAE8HPA4_9HYPH</name>
<dbReference type="SUPFAM" id="SSF47090">
    <property type="entry name" value="PGBD-like"/>
    <property type="match status" value="1"/>
</dbReference>
<dbReference type="Gene3D" id="1.25.40.10">
    <property type="entry name" value="Tetratricopeptide repeat domain"/>
    <property type="match status" value="1"/>
</dbReference>
<keyword evidence="6" id="KW-1185">Reference proteome</keyword>
<feature type="compositionally biased region" description="Gly residues" evidence="1">
    <location>
        <begin position="283"/>
        <end position="304"/>
    </location>
</feature>
<feature type="compositionally biased region" description="Low complexity" evidence="1">
    <location>
        <begin position="268"/>
        <end position="282"/>
    </location>
</feature>
<dbReference type="RefSeq" id="WP_075379996.1">
    <property type="nucleotide sequence ID" value="NZ_CP015367.1"/>
</dbReference>
<dbReference type="Proteomes" id="UP000199140">
    <property type="component" value="Unassembled WGS sequence"/>
</dbReference>
<evidence type="ECO:0000313" key="7">
    <source>
        <dbReference type="Proteomes" id="UP000199140"/>
    </source>
</evidence>
<dbReference type="EMBL" id="CP015367">
    <property type="protein sequence ID" value="APT30376.1"/>
    <property type="molecule type" value="Genomic_DNA"/>
</dbReference>
<dbReference type="InterPro" id="IPR036366">
    <property type="entry name" value="PGBDSf"/>
</dbReference>
<evidence type="ECO:0000259" key="3">
    <source>
        <dbReference type="Pfam" id="PF01471"/>
    </source>
</evidence>